<dbReference type="PANTHER" id="PTHR11941:SF158">
    <property type="entry name" value="ENOYL-COA HYDRATASE (AFU_ORTHOLOGUE AFUA_2G10650)"/>
    <property type="match status" value="1"/>
</dbReference>
<keyword evidence="4" id="KW-1185">Reference proteome</keyword>
<dbReference type="CDD" id="cd06558">
    <property type="entry name" value="crotonase-like"/>
    <property type="match status" value="1"/>
</dbReference>
<dbReference type="GO" id="GO:0005739">
    <property type="term" value="C:mitochondrion"/>
    <property type="evidence" value="ECO:0007669"/>
    <property type="project" value="TreeGrafter"/>
</dbReference>
<comment type="caution">
    <text evidence="3">The sequence shown here is derived from an EMBL/GenBank/DDBJ whole genome shotgun (WGS) entry which is preliminary data.</text>
</comment>
<dbReference type="PROSITE" id="PS00166">
    <property type="entry name" value="ENOYL_COA_HYDRATASE"/>
    <property type="match status" value="1"/>
</dbReference>
<dbReference type="GO" id="GO:0003824">
    <property type="term" value="F:catalytic activity"/>
    <property type="evidence" value="ECO:0007669"/>
    <property type="project" value="InterPro"/>
</dbReference>
<dbReference type="InParanoid" id="A0A066VPX6"/>
<gene>
    <name evidence="3" type="ORF">K437DRAFT_165682</name>
</gene>
<proteinExistence type="inferred from homology"/>
<dbReference type="FunFam" id="3.90.226.10:FF:000104">
    <property type="entry name" value="Related to enoyl-CoA hydratase"/>
    <property type="match status" value="1"/>
</dbReference>
<dbReference type="InterPro" id="IPR029045">
    <property type="entry name" value="ClpP/crotonase-like_dom_sf"/>
</dbReference>
<dbReference type="PANTHER" id="PTHR11941">
    <property type="entry name" value="ENOYL-COA HYDRATASE-RELATED"/>
    <property type="match status" value="1"/>
</dbReference>
<dbReference type="SUPFAM" id="SSF52096">
    <property type="entry name" value="ClpP/crotonase"/>
    <property type="match status" value="1"/>
</dbReference>
<dbReference type="EMBL" id="JMSN01000071">
    <property type="protein sequence ID" value="KDN42308.1"/>
    <property type="molecule type" value="Genomic_DNA"/>
</dbReference>
<evidence type="ECO:0000256" key="1">
    <source>
        <dbReference type="ARBA" id="ARBA00005254"/>
    </source>
</evidence>
<evidence type="ECO:0000313" key="3">
    <source>
        <dbReference type="EMBL" id="KDN42308.1"/>
    </source>
</evidence>
<dbReference type="AlphaFoldDB" id="A0A066VPX6"/>
<dbReference type="RefSeq" id="XP_013242017.1">
    <property type="nucleotide sequence ID" value="XM_013386563.1"/>
</dbReference>
<accession>A0A066VPX6</accession>
<dbReference type="OrthoDB" id="2139957at2759"/>
<organism evidence="3 4">
    <name type="scientific">Tilletiaria anomala (strain ATCC 24038 / CBS 436.72 / UBC 951)</name>
    <dbReference type="NCBI Taxonomy" id="1037660"/>
    <lineage>
        <taxon>Eukaryota</taxon>
        <taxon>Fungi</taxon>
        <taxon>Dikarya</taxon>
        <taxon>Basidiomycota</taxon>
        <taxon>Ustilaginomycotina</taxon>
        <taxon>Exobasidiomycetes</taxon>
        <taxon>Georgefischeriales</taxon>
        <taxon>Tilletiariaceae</taxon>
        <taxon>Tilletiaria</taxon>
    </lineage>
</organism>
<evidence type="ECO:0000256" key="2">
    <source>
        <dbReference type="RuleBase" id="RU003707"/>
    </source>
</evidence>
<evidence type="ECO:0000313" key="4">
    <source>
        <dbReference type="Proteomes" id="UP000027361"/>
    </source>
</evidence>
<dbReference type="InterPro" id="IPR001753">
    <property type="entry name" value="Enoyl-CoA_hydra/iso"/>
</dbReference>
<dbReference type="STRING" id="1037660.A0A066VPX6"/>
<dbReference type="OMA" id="MSMTGDY"/>
<name>A0A066VPX6_TILAU</name>
<protein>
    <submittedName>
        <fullName evidence="3">ClpP/crotonase</fullName>
    </submittedName>
</protein>
<dbReference type="Gene3D" id="3.90.226.10">
    <property type="entry name" value="2-enoyl-CoA Hydratase, Chain A, domain 1"/>
    <property type="match status" value="1"/>
</dbReference>
<dbReference type="InterPro" id="IPR018376">
    <property type="entry name" value="Enoyl-CoA_hyd/isom_CS"/>
</dbReference>
<dbReference type="GO" id="GO:0006635">
    <property type="term" value="P:fatty acid beta-oxidation"/>
    <property type="evidence" value="ECO:0007669"/>
    <property type="project" value="TreeGrafter"/>
</dbReference>
<dbReference type="HOGENOM" id="CLU_009834_7_6_1"/>
<comment type="similarity">
    <text evidence="1 2">Belongs to the enoyl-CoA hydratase/isomerase family.</text>
</comment>
<reference evidence="3 4" key="1">
    <citation type="submission" date="2014-05" db="EMBL/GenBank/DDBJ databases">
        <title>Draft genome sequence of a rare smut relative, Tilletiaria anomala UBC 951.</title>
        <authorList>
            <consortium name="DOE Joint Genome Institute"/>
            <person name="Toome M."/>
            <person name="Kuo A."/>
            <person name="Henrissat B."/>
            <person name="Lipzen A."/>
            <person name="Tritt A."/>
            <person name="Yoshinaga Y."/>
            <person name="Zane M."/>
            <person name="Barry K."/>
            <person name="Grigoriev I.V."/>
            <person name="Spatafora J.W."/>
            <person name="Aimea M.C."/>
        </authorList>
    </citation>
    <scope>NUCLEOTIDE SEQUENCE [LARGE SCALE GENOMIC DNA]</scope>
    <source>
        <strain evidence="3 4">UBC 951</strain>
    </source>
</reference>
<dbReference type="GeneID" id="25261778"/>
<dbReference type="Pfam" id="PF00378">
    <property type="entry name" value="ECH_1"/>
    <property type="match status" value="2"/>
</dbReference>
<sequence length="344" mass="37070">MSSMLSPPSVGEHLLVTVPAPHVLMLTLNRPKQLNSMTKDLELDLGRVLDWFEDEPALWVGIITGRGRAFCAGQDLKSWQDEAAARRRLASSSSEQEQYAQLADGTRVPLQPLSESQISVDRLRKGGFGSISSRRSSKPIIAAIDGICMGGGMEVLLNCDLAVATDRSRFALPEVSRGVIAAQGGIARVAKVSGHHRASELLLTGSAVSAAELYSKYQLLNSVVHLPPSASLEAGQVAVERAAVALAARLCENSPDALLVTKEALNAARDYPGPTGANAVLINGQKRQGNLEDLAVEAYTTTRARALYVGENINEGLTAFREKRAPRWRDPVQFQRQERNAGKL</sequence>
<dbReference type="Proteomes" id="UP000027361">
    <property type="component" value="Unassembled WGS sequence"/>
</dbReference>